<dbReference type="Proteomes" id="UP000029995">
    <property type="component" value="Unassembled WGS sequence"/>
</dbReference>
<keyword evidence="2" id="KW-0663">Pyridoxal phosphate</keyword>
<name>A0A0A0D049_9PROT</name>
<dbReference type="Gene3D" id="3.40.640.10">
    <property type="entry name" value="Type I PLP-dependent aspartate aminotransferase-like (Major domain)"/>
    <property type="match status" value="1"/>
</dbReference>
<evidence type="ECO:0000313" key="5">
    <source>
        <dbReference type="Proteomes" id="UP000029995"/>
    </source>
</evidence>
<evidence type="ECO:0000256" key="1">
    <source>
        <dbReference type="ARBA" id="ARBA00001933"/>
    </source>
</evidence>
<dbReference type="SUPFAM" id="SSF53383">
    <property type="entry name" value="PLP-dependent transferases"/>
    <property type="match status" value="1"/>
</dbReference>
<proteinExistence type="predicted"/>
<dbReference type="OrthoDB" id="9799304at2"/>
<reference evidence="4 5" key="1">
    <citation type="submission" date="2014-01" db="EMBL/GenBank/DDBJ databases">
        <title>Genome sequence determination for a cystic fibrosis isolate, Inquilinus limosus.</title>
        <authorList>
            <person name="Pino M."/>
            <person name="Di Conza J."/>
            <person name="Gutkind G."/>
        </authorList>
    </citation>
    <scope>NUCLEOTIDE SEQUENCE [LARGE SCALE GENOMIC DNA]</scope>
    <source>
        <strain evidence="4 5">MP06</strain>
    </source>
</reference>
<evidence type="ECO:0000256" key="2">
    <source>
        <dbReference type="ARBA" id="ARBA00022898"/>
    </source>
</evidence>
<comment type="caution">
    <text evidence="4">The sequence shown here is derived from an EMBL/GenBank/DDBJ whole genome shotgun (WGS) entry which is preliminary data.</text>
</comment>
<accession>A0A0A0D049</accession>
<evidence type="ECO:0000259" key="3">
    <source>
        <dbReference type="Pfam" id="PF00155"/>
    </source>
</evidence>
<feature type="domain" description="Aminotransferase class I/classII large" evidence="3">
    <location>
        <begin position="70"/>
        <end position="175"/>
    </location>
</feature>
<dbReference type="AlphaFoldDB" id="A0A0A0D049"/>
<protein>
    <submittedName>
        <fullName evidence="4">L-threonine-O-3-phosphate decarboxylase</fullName>
    </submittedName>
</protein>
<dbReference type="EMBL" id="JANX01000827">
    <property type="protein sequence ID" value="KGM30467.1"/>
    <property type="molecule type" value="Genomic_DNA"/>
</dbReference>
<sequence length="181" mass="18586">MSTVPHGGDLAAAEARWGRPAEGWLDLSTGINPLPYPVPPIAPAAWHRLPQHDRLRALLETARSGYGAPADAPVVAAPGTQILIQLLPRLRPGARVAILGPTYGEHAACWSAEGATAITVGSLDEAAGADVVVLVNPNNPDGRVVAAERLLALADALAARGGLLVVDEAFAEVTPRASIAA</sequence>
<dbReference type="InterPro" id="IPR015422">
    <property type="entry name" value="PyrdxlP-dep_Trfase_small"/>
</dbReference>
<dbReference type="Gene3D" id="3.90.1150.10">
    <property type="entry name" value="Aspartate Aminotransferase, domain 1"/>
    <property type="match status" value="1"/>
</dbReference>
<comment type="cofactor">
    <cofactor evidence="1">
        <name>pyridoxal 5'-phosphate</name>
        <dbReference type="ChEBI" id="CHEBI:597326"/>
    </cofactor>
</comment>
<dbReference type="PANTHER" id="PTHR42885">
    <property type="entry name" value="HISTIDINOL-PHOSPHATE AMINOTRANSFERASE-RELATED"/>
    <property type="match status" value="1"/>
</dbReference>
<evidence type="ECO:0000313" key="4">
    <source>
        <dbReference type="EMBL" id="KGM30467.1"/>
    </source>
</evidence>
<dbReference type="PANTHER" id="PTHR42885:SF1">
    <property type="entry name" value="THREONINE-PHOSPHATE DECARBOXYLASE"/>
    <property type="match status" value="1"/>
</dbReference>
<dbReference type="InterPro" id="IPR015424">
    <property type="entry name" value="PyrdxlP-dep_Trfase"/>
</dbReference>
<gene>
    <name evidence="4" type="ORF">P409_32860</name>
</gene>
<dbReference type="InterPro" id="IPR004839">
    <property type="entry name" value="Aminotransferase_I/II_large"/>
</dbReference>
<dbReference type="GO" id="GO:0030170">
    <property type="term" value="F:pyridoxal phosphate binding"/>
    <property type="evidence" value="ECO:0007669"/>
    <property type="project" value="InterPro"/>
</dbReference>
<dbReference type="InterPro" id="IPR015421">
    <property type="entry name" value="PyrdxlP-dep_Trfase_major"/>
</dbReference>
<feature type="non-terminal residue" evidence="4">
    <location>
        <position position="181"/>
    </location>
</feature>
<organism evidence="4 5">
    <name type="scientific">Inquilinus limosus MP06</name>
    <dbReference type="NCBI Taxonomy" id="1398085"/>
    <lineage>
        <taxon>Bacteria</taxon>
        <taxon>Pseudomonadati</taxon>
        <taxon>Pseudomonadota</taxon>
        <taxon>Alphaproteobacteria</taxon>
        <taxon>Rhodospirillales</taxon>
        <taxon>Rhodospirillaceae</taxon>
        <taxon>Inquilinus</taxon>
    </lineage>
</organism>
<dbReference type="Pfam" id="PF00155">
    <property type="entry name" value="Aminotran_1_2"/>
    <property type="match status" value="1"/>
</dbReference>
<dbReference type="RefSeq" id="WP_034848620.1">
    <property type="nucleotide sequence ID" value="NZ_JANX01000827.1"/>
</dbReference>